<feature type="region of interest" description="Disordered" evidence="8">
    <location>
        <begin position="253"/>
        <end position="289"/>
    </location>
</feature>
<keyword evidence="11" id="KW-0282">Flagellum</keyword>
<evidence type="ECO:0000313" key="12">
    <source>
        <dbReference type="Proteomes" id="UP001331561"/>
    </source>
</evidence>
<evidence type="ECO:0000256" key="2">
    <source>
        <dbReference type="ARBA" id="ARBA00008914"/>
    </source>
</evidence>
<dbReference type="NCBIfam" id="NF006541">
    <property type="entry name" value="PRK09038.1"/>
    <property type="match status" value="1"/>
</dbReference>
<dbReference type="InterPro" id="IPR025713">
    <property type="entry name" value="MotB-like_N_dom"/>
</dbReference>
<comment type="caution">
    <text evidence="11">The sequence shown here is derived from an EMBL/GenBank/DDBJ whole genome shotgun (WGS) entry which is preliminary data.</text>
</comment>
<evidence type="ECO:0000256" key="6">
    <source>
        <dbReference type="ARBA" id="ARBA00023136"/>
    </source>
</evidence>
<organism evidence="11 12">
    <name type="scientific">Uliginosibacterium silvisoli</name>
    <dbReference type="NCBI Taxonomy" id="3114758"/>
    <lineage>
        <taxon>Bacteria</taxon>
        <taxon>Pseudomonadati</taxon>
        <taxon>Pseudomonadota</taxon>
        <taxon>Betaproteobacteria</taxon>
        <taxon>Rhodocyclales</taxon>
        <taxon>Zoogloeaceae</taxon>
        <taxon>Uliginosibacterium</taxon>
    </lineage>
</organism>
<dbReference type="InterPro" id="IPR006665">
    <property type="entry name" value="OmpA-like"/>
</dbReference>
<dbReference type="RefSeq" id="WP_327600295.1">
    <property type="nucleotide sequence ID" value="NZ_JAYXHS010000003.1"/>
</dbReference>
<evidence type="ECO:0000256" key="9">
    <source>
        <dbReference type="SAM" id="Phobius"/>
    </source>
</evidence>
<dbReference type="CDD" id="cd07185">
    <property type="entry name" value="OmpA_C-like"/>
    <property type="match status" value="1"/>
</dbReference>
<evidence type="ECO:0000259" key="10">
    <source>
        <dbReference type="PROSITE" id="PS51123"/>
    </source>
</evidence>
<sequence>MARKRHEEEHENHERWLVSYADFITLLFAFFVVMYAVSSVNEGKYRVLSDSLVNAFRSEANVIGATIVSPPSATGSPVPVIIAHTPKADPQVEAQRAKQRAKMRNMADEIRRVLEPLVKGGQVRVNEGIHGIAVEINASVLFSPGEAALGPPATRALMAVAAVIAPAEFPVTIEGHTDTIPISTPMFASNWELSAVRASSVVRLFAGAGVDPRRLTAAGYGDQRPVADNSTQEGRARNRRVAILIESMLPEVGSANSPATASDAAGALGTLEDQPLGLPAPPPSDASRP</sequence>
<name>A0ABU6K7S0_9RHOO</name>
<keyword evidence="5 9" id="KW-1133">Transmembrane helix</keyword>
<dbReference type="PROSITE" id="PS51123">
    <property type="entry name" value="OMPA_2"/>
    <property type="match status" value="1"/>
</dbReference>
<feature type="domain" description="OmpA-like" evidence="10">
    <location>
        <begin position="129"/>
        <end position="249"/>
    </location>
</feature>
<evidence type="ECO:0000256" key="8">
    <source>
        <dbReference type="SAM" id="MobiDB-lite"/>
    </source>
</evidence>
<evidence type="ECO:0000256" key="1">
    <source>
        <dbReference type="ARBA" id="ARBA00004162"/>
    </source>
</evidence>
<evidence type="ECO:0000313" key="11">
    <source>
        <dbReference type="EMBL" id="MEC5387320.1"/>
    </source>
</evidence>
<comment type="similarity">
    <text evidence="2">Belongs to the MotB family.</text>
</comment>
<dbReference type="SUPFAM" id="SSF103088">
    <property type="entry name" value="OmpA-like"/>
    <property type="match status" value="1"/>
</dbReference>
<evidence type="ECO:0000256" key="4">
    <source>
        <dbReference type="ARBA" id="ARBA00022692"/>
    </source>
</evidence>
<feature type="transmembrane region" description="Helical" evidence="9">
    <location>
        <begin position="20"/>
        <end position="37"/>
    </location>
</feature>
<dbReference type="Gene3D" id="3.30.1330.60">
    <property type="entry name" value="OmpA-like domain"/>
    <property type="match status" value="1"/>
</dbReference>
<keyword evidence="11" id="KW-0966">Cell projection</keyword>
<dbReference type="PANTHER" id="PTHR30329">
    <property type="entry name" value="STATOR ELEMENT OF FLAGELLAR MOTOR COMPLEX"/>
    <property type="match status" value="1"/>
</dbReference>
<protein>
    <submittedName>
        <fullName evidence="11">Flagellar motor protein MotD</fullName>
    </submittedName>
</protein>
<accession>A0ABU6K7S0</accession>
<keyword evidence="3" id="KW-1003">Cell membrane</keyword>
<evidence type="ECO:0000256" key="7">
    <source>
        <dbReference type="PROSITE-ProRule" id="PRU00473"/>
    </source>
</evidence>
<keyword evidence="6 7" id="KW-0472">Membrane</keyword>
<keyword evidence="11" id="KW-0969">Cilium</keyword>
<dbReference type="Proteomes" id="UP001331561">
    <property type="component" value="Unassembled WGS sequence"/>
</dbReference>
<evidence type="ECO:0000256" key="5">
    <source>
        <dbReference type="ARBA" id="ARBA00022989"/>
    </source>
</evidence>
<keyword evidence="4 9" id="KW-0812">Transmembrane</keyword>
<dbReference type="InterPro" id="IPR050330">
    <property type="entry name" value="Bact_OuterMem_StrucFunc"/>
</dbReference>
<evidence type="ECO:0000256" key="3">
    <source>
        <dbReference type="ARBA" id="ARBA00022475"/>
    </source>
</evidence>
<dbReference type="PANTHER" id="PTHR30329:SF20">
    <property type="entry name" value="EXPORTED PROTEIN"/>
    <property type="match status" value="1"/>
</dbReference>
<dbReference type="Pfam" id="PF13677">
    <property type="entry name" value="MotB_plug"/>
    <property type="match status" value="1"/>
</dbReference>
<dbReference type="Pfam" id="PF00691">
    <property type="entry name" value="OmpA"/>
    <property type="match status" value="1"/>
</dbReference>
<dbReference type="EMBL" id="JAYXHS010000003">
    <property type="protein sequence ID" value="MEC5387320.1"/>
    <property type="molecule type" value="Genomic_DNA"/>
</dbReference>
<proteinExistence type="inferred from homology"/>
<comment type="subcellular location">
    <subcellularLocation>
        <location evidence="1">Cell membrane</location>
        <topology evidence="1">Single-pass membrane protein</topology>
    </subcellularLocation>
</comment>
<gene>
    <name evidence="11" type="primary">motD</name>
    <name evidence="11" type="ORF">VVD49_16440</name>
</gene>
<reference evidence="11 12" key="1">
    <citation type="submission" date="2024-01" db="EMBL/GenBank/DDBJ databases">
        <title>Uliginosibacterium soil sp. nov.</title>
        <authorList>
            <person name="Lv Y."/>
        </authorList>
    </citation>
    <scope>NUCLEOTIDE SEQUENCE [LARGE SCALE GENOMIC DNA]</scope>
    <source>
        <strain evidence="11 12">H3</strain>
    </source>
</reference>
<feature type="compositionally biased region" description="Pro residues" evidence="8">
    <location>
        <begin position="278"/>
        <end position="289"/>
    </location>
</feature>
<dbReference type="InterPro" id="IPR036737">
    <property type="entry name" value="OmpA-like_sf"/>
</dbReference>
<keyword evidence="12" id="KW-1185">Reference proteome</keyword>